<keyword evidence="6 7" id="KW-0472">Membrane</keyword>
<keyword evidence="5 7" id="KW-1133">Transmembrane helix</keyword>
<name>A0A1G2HXM5_9BACT</name>
<evidence type="ECO:0000259" key="9">
    <source>
        <dbReference type="Pfam" id="PF12704"/>
    </source>
</evidence>
<feature type="transmembrane region" description="Helical" evidence="7">
    <location>
        <begin position="289"/>
        <end position="311"/>
    </location>
</feature>
<feature type="transmembrane region" description="Helical" evidence="7">
    <location>
        <begin position="339"/>
        <end position="362"/>
    </location>
</feature>
<feature type="domain" description="ABC3 transporter permease C-terminal" evidence="8">
    <location>
        <begin position="289"/>
        <end position="408"/>
    </location>
</feature>
<feature type="transmembrane region" description="Helical" evidence="7">
    <location>
        <begin position="21"/>
        <end position="51"/>
    </location>
</feature>
<evidence type="ECO:0000259" key="8">
    <source>
        <dbReference type="Pfam" id="PF02687"/>
    </source>
</evidence>
<feature type="transmembrane region" description="Helical" evidence="7">
    <location>
        <begin position="382"/>
        <end position="401"/>
    </location>
</feature>
<comment type="caution">
    <text evidence="10">The sequence shown here is derived from an EMBL/GenBank/DDBJ whole genome shotgun (WGS) entry which is preliminary data.</text>
</comment>
<keyword evidence="3" id="KW-1003">Cell membrane</keyword>
<dbReference type="AlphaFoldDB" id="A0A1G2HXM5"/>
<evidence type="ECO:0008006" key="12">
    <source>
        <dbReference type="Google" id="ProtNLM"/>
    </source>
</evidence>
<evidence type="ECO:0000256" key="3">
    <source>
        <dbReference type="ARBA" id="ARBA00022475"/>
    </source>
</evidence>
<dbReference type="GO" id="GO:0044874">
    <property type="term" value="P:lipoprotein localization to outer membrane"/>
    <property type="evidence" value="ECO:0007669"/>
    <property type="project" value="TreeGrafter"/>
</dbReference>
<dbReference type="InterPro" id="IPR003838">
    <property type="entry name" value="ABC3_permease_C"/>
</dbReference>
<protein>
    <recommendedName>
        <fullName evidence="12">ABC3 transporter permease protein domain-containing protein</fullName>
    </recommendedName>
</protein>
<dbReference type="Pfam" id="PF02687">
    <property type="entry name" value="FtsX"/>
    <property type="match status" value="1"/>
</dbReference>
<comment type="subcellular location">
    <subcellularLocation>
        <location evidence="1">Cell membrane</location>
        <topology evidence="1">Multi-pass membrane protein</topology>
    </subcellularLocation>
</comment>
<dbReference type="Pfam" id="PF12704">
    <property type="entry name" value="MacB_PCD"/>
    <property type="match status" value="1"/>
</dbReference>
<evidence type="ECO:0000256" key="6">
    <source>
        <dbReference type="ARBA" id="ARBA00023136"/>
    </source>
</evidence>
<gene>
    <name evidence="10" type="ORF">A3D34_00880</name>
</gene>
<evidence type="ECO:0000256" key="2">
    <source>
        <dbReference type="ARBA" id="ARBA00005236"/>
    </source>
</evidence>
<dbReference type="PANTHER" id="PTHR30489:SF0">
    <property type="entry name" value="LIPOPROTEIN-RELEASING SYSTEM TRANSMEMBRANE PROTEIN LOLE"/>
    <property type="match status" value="1"/>
</dbReference>
<reference evidence="10 11" key="1">
    <citation type="journal article" date="2016" name="Nat. Commun.">
        <title>Thousands of microbial genomes shed light on interconnected biogeochemical processes in an aquifer system.</title>
        <authorList>
            <person name="Anantharaman K."/>
            <person name="Brown C.T."/>
            <person name="Hug L.A."/>
            <person name="Sharon I."/>
            <person name="Castelle C.J."/>
            <person name="Probst A.J."/>
            <person name="Thomas B.C."/>
            <person name="Singh A."/>
            <person name="Wilkins M.J."/>
            <person name="Karaoz U."/>
            <person name="Brodie E.L."/>
            <person name="Williams K.H."/>
            <person name="Hubbard S.S."/>
            <person name="Banfield J.F."/>
        </authorList>
    </citation>
    <scope>NUCLEOTIDE SEQUENCE [LARGE SCALE GENOMIC DNA]</scope>
</reference>
<organism evidence="10 11">
    <name type="scientific">Candidatus Staskawiczbacteria bacterium RIFCSPHIGHO2_02_FULL_33_16</name>
    <dbReference type="NCBI Taxonomy" id="1802204"/>
    <lineage>
        <taxon>Bacteria</taxon>
        <taxon>Candidatus Staskawicziibacteriota</taxon>
    </lineage>
</organism>
<keyword evidence="4 7" id="KW-0812">Transmembrane</keyword>
<evidence type="ECO:0000313" key="10">
    <source>
        <dbReference type="EMBL" id="OGZ67304.1"/>
    </source>
</evidence>
<evidence type="ECO:0000256" key="1">
    <source>
        <dbReference type="ARBA" id="ARBA00004651"/>
    </source>
</evidence>
<evidence type="ECO:0000256" key="4">
    <source>
        <dbReference type="ARBA" id="ARBA00022692"/>
    </source>
</evidence>
<evidence type="ECO:0000313" key="11">
    <source>
        <dbReference type="Proteomes" id="UP000179183"/>
    </source>
</evidence>
<evidence type="ECO:0000256" key="5">
    <source>
        <dbReference type="ARBA" id="ARBA00022989"/>
    </source>
</evidence>
<dbReference type="PANTHER" id="PTHR30489">
    <property type="entry name" value="LIPOPROTEIN-RELEASING SYSTEM TRANSMEMBRANE PROTEIN LOLE"/>
    <property type="match status" value="1"/>
</dbReference>
<evidence type="ECO:0000256" key="7">
    <source>
        <dbReference type="SAM" id="Phobius"/>
    </source>
</evidence>
<comment type="similarity">
    <text evidence="2">Belongs to the ABC-4 integral membrane protein family. LolC/E subfamily.</text>
</comment>
<dbReference type="GO" id="GO:0098797">
    <property type="term" value="C:plasma membrane protein complex"/>
    <property type="evidence" value="ECO:0007669"/>
    <property type="project" value="TreeGrafter"/>
</dbReference>
<dbReference type="Proteomes" id="UP000179183">
    <property type="component" value="Unassembled WGS sequence"/>
</dbReference>
<feature type="domain" description="MacB-like periplasmic core" evidence="9">
    <location>
        <begin position="52"/>
        <end position="254"/>
    </location>
</feature>
<dbReference type="InterPro" id="IPR051447">
    <property type="entry name" value="Lipoprotein-release_system"/>
</dbReference>
<proteinExistence type="inferred from homology"/>
<dbReference type="EMBL" id="MHOQ01000008">
    <property type="protein sequence ID" value="OGZ67304.1"/>
    <property type="molecule type" value="Genomic_DNA"/>
</dbReference>
<accession>A0A1G2HXM5</accession>
<dbReference type="InterPro" id="IPR025857">
    <property type="entry name" value="MacB_PCD"/>
</dbReference>
<sequence>MSFFLNTKIGFFLATRQIKKASFWTTGLIVFVMVLTFLNLVVVSGILVGLIEGSIAAWHNQYTSDIMISNLDTKDYIENSPSIISTLKALPEVQYISARYAKGGTIEANYKTKKETDKPNTASAQIIGINPMAEDQITGLASHVAEGEYLTPTDYDKVLIGQFLLAQYLPVESPGFTTLKNVGVGTKIRMKVNGITREVVVKGILKSKVDNVSMGLYVVDSQVRELIGRQDNNVSQIAVKLKNGADVASVKNQLLLRGIDKQAKVQTYIDAQPKFLKDIIATFAILGNALSSIGLVVASITIFIVIFINALTRRKFIGILKGIGINGKAIEMSYIFQSIFYALLGSGIGLLVVYFALVPLFAAYPIDFPFSDGILVAPLVETLIRVGLLVFATLIAGYIPARMIVRKNTLDSILGRN</sequence>